<keyword evidence="6" id="KW-1185">Reference proteome</keyword>
<evidence type="ECO:0000256" key="3">
    <source>
        <dbReference type="ARBA" id="ARBA00022729"/>
    </source>
</evidence>
<sequence length="420" mass="44869">MRSRRLAVAVVLAASVALTGCGRDSGGGQDEAKSVGAGKASGDITVWAMGTEGEKLAEFAKEFSTENPDAKVSVTAVPWDAAHQKIASAIAAKQTPDVSMIGTTWQGEFAKSGAFDPTPPDLIKKDDFFPGAWDTTIVDNTSYGVPWYVETRLIYYRKDMAAKAGFPDGPKTWDDLKAMAKGMKEKAGAKWGLNLQPGKTGSWQSVLPFAWSNGADVASATKLSFDTPEMTEALGYYQSFFKEGLSPTALPDGSLEPGFVKGEIGAFISGPWHMGIVEEQGGAGFKDKYAVAQMPMKKSSTSFIGGSNLAVFKDAKNRDGAWKFVQWLSKPEVQVKWYQAVKDLPAVQSAWNDSTLSGDTFLAAFGQQLKSAKAPPAITTWEQIAAAFDLEVEKLCKQNAEPAATAKAIQEKVSVIGTGS</sequence>
<evidence type="ECO:0000313" key="6">
    <source>
        <dbReference type="Proteomes" id="UP000199413"/>
    </source>
</evidence>
<keyword evidence="3 4" id="KW-0732">Signal</keyword>
<accession>A0A1C6T238</accession>
<organism evidence="5 6">
    <name type="scientific">Micromonospora rhizosphaerae</name>
    <dbReference type="NCBI Taxonomy" id="568872"/>
    <lineage>
        <taxon>Bacteria</taxon>
        <taxon>Bacillati</taxon>
        <taxon>Actinomycetota</taxon>
        <taxon>Actinomycetes</taxon>
        <taxon>Micromonosporales</taxon>
        <taxon>Micromonosporaceae</taxon>
        <taxon>Micromonospora</taxon>
    </lineage>
</organism>
<dbReference type="GO" id="GO:0042956">
    <property type="term" value="P:maltodextrin transmembrane transport"/>
    <property type="evidence" value="ECO:0007669"/>
    <property type="project" value="TreeGrafter"/>
</dbReference>
<dbReference type="CDD" id="cd14747">
    <property type="entry name" value="PBP2_MalE"/>
    <property type="match status" value="1"/>
</dbReference>
<feature type="signal peptide" evidence="4">
    <location>
        <begin position="1"/>
        <end position="19"/>
    </location>
</feature>
<dbReference type="GO" id="GO:0055052">
    <property type="term" value="C:ATP-binding cassette (ABC) transporter complex, substrate-binding subunit-containing"/>
    <property type="evidence" value="ECO:0007669"/>
    <property type="project" value="TreeGrafter"/>
</dbReference>
<name>A0A1C6T238_9ACTN</name>
<dbReference type="OrthoDB" id="9780991at2"/>
<reference evidence="6" key="1">
    <citation type="submission" date="2016-06" db="EMBL/GenBank/DDBJ databases">
        <authorList>
            <person name="Varghese N."/>
            <person name="Submissions Spin"/>
        </authorList>
    </citation>
    <scope>NUCLEOTIDE SEQUENCE [LARGE SCALE GENOMIC DNA]</scope>
    <source>
        <strain evidence="6">DSM 45431</strain>
    </source>
</reference>
<dbReference type="SUPFAM" id="SSF53850">
    <property type="entry name" value="Periplasmic binding protein-like II"/>
    <property type="match status" value="1"/>
</dbReference>
<keyword evidence="2" id="KW-0813">Transport</keyword>
<dbReference type="Proteomes" id="UP000199413">
    <property type="component" value="Unassembled WGS sequence"/>
</dbReference>
<proteinExistence type="inferred from homology"/>
<feature type="chain" id="PRO_5039011769" evidence="4">
    <location>
        <begin position="20"/>
        <end position="420"/>
    </location>
</feature>
<dbReference type="PANTHER" id="PTHR30061">
    <property type="entry name" value="MALTOSE-BINDING PERIPLASMIC PROTEIN"/>
    <property type="match status" value="1"/>
</dbReference>
<dbReference type="PROSITE" id="PS51257">
    <property type="entry name" value="PROKAR_LIPOPROTEIN"/>
    <property type="match status" value="1"/>
</dbReference>
<evidence type="ECO:0000256" key="4">
    <source>
        <dbReference type="SAM" id="SignalP"/>
    </source>
</evidence>
<evidence type="ECO:0000313" key="5">
    <source>
        <dbReference type="EMBL" id="SCL35884.1"/>
    </source>
</evidence>
<protein>
    <submittedName>
        <fullName evidence="5">Carbohydrate ABC transporter substrate-binding protein, CUT1 family</fullName>
    </submittedName>
</protein>
<comment type="similarity">
    <text evidence="1">Belongs to the bacterial solute-binding protein 1 family.</text>
</comment>
<dbReference type="AlphaFoldDB" id="A0A1C6T238"/>
<evidence type="ECO:0000256" key="1">
    <source>
        <dbReference type="ARBA" id="ARBA00008520"/>
    </source>
</evidence>
<dbReference type="STRING" id="568872.GA0070624_5388"/>
<dbReference type="Pfam" id="PF01547">
    <property type="entry name" value="SBP_bac_1"/>
    <property type="match status" value="1"/>
</dbReference>
<dbReference type="GO" id="GO:0015768">
    <property type="term" value="P:maltose transport"/>
    <property type="evidence" value="ECO:0007669"/>
    <property type="project" value="TreeGrafter"/>
</dbReference>
<dbReference type="Gene3D" id="3.40.190.10">
    <property type="entry name" value="Periplasmic binding protein-like II"/>
    <property type="match status" value="2"/>
</dbReference>
<dbReference type="GO" id="GO:1901982">
    <property type="term" value="F:maltose binding"/>
    <property type="evidence" value="ECO:0007669"/>
    <property type="project" value="TreeGrafter"/>
</dbReference>
<evidence type="ECO:0000256" key="2">
    <source>
        <dbReference type="ARBA" id="ARBA00022448"/>
    </source>
</evidence>
<dbReference type="InterPro" id="IPR006059">
    <property type="entry name" value="SBP"/>
</dbReference>
<dbReference type="PANTHER" id="PTHR30061:SF50">
    <property type="entry name" value="MALTOSE_MALTODEXTRIN-BINDING PERIPLASMIC PROTEIN"/>
    <property type="match status" value="1"/>
</dbReference>
<gene>
    <name evidence="5" type="ORF">GA0070624_5388</name>
</gene>
<dbReference type="EMBL" id="FMHV01000002">
    <property type="protein sequence ID" value="SCL35884.1"/>
    <property type="molecule type" value="Genomic_DNA"/>
</dbReference>